<proteinExistence type="predicted"/>
<keyword evidence="3" id="KW-1185">Reference proteome</keyword>
<name>A0A8C5BRI9_GADMO</name>
<evidence type="ECO:0008006" key="4">
    <source>
        <dbReference type="Google" id="ProtNLM"/>
    </source>
</evidence>
<evidence type="ECO:0000313" key="3">
    <source>
        <dbReference type="Proteomes" id="UP000694546"/>
    </source>
</evidence>
<reference evidence="2" key="2">
    <citation type="submission" date="2025-09" db="UniProtKB">
        <authorList>
            <consortium name="Ensembl"/>
        </authorList>
    </citation>
    <scope>IDENTIFICATION</scope>
</reference>
<accession>A0A8C5BRI9</accession>
<dbReference type="AlphaFoldDB" id="A0A8C5BRI9"/>
<reference evidence="2" key="1">
    <citation type="submission" date="2025-08" db="UniProtKB">
        <authorList>
            <consortium name="Ensembl"/>
        </authorList>
    </citation>
    <scope>IDENTIFICATION</scope>
</reference>
<organism evidence="2 3">
    <name type="scientific">Gadus morhua</name>
    <name type="common">Atlantic cod</name>
    <dbReference type="NCBI Taxonomy" id="8049"/>
    <lineage>
        <taxon>Eukaryota</taxon>
        <taxon>Metazoa</taxon>
        <taxon>Chordata</taxon>
        <taxon>Craniata</taxon>
        <taxon>Vertebrata</taxon>
        <taxon>Euteleostomi</taxon>
        <taxon>Actinopterygii</taxon>
        <taxon>Neopterygii</taxon>
        <taxon>Teleostei</taxon>
        <taxon>Neoteleostei</taxon>
        <taxon>Acanthomorphata</taxon>
        <taxon>Zeiogadaria</taxon>
        <taxon>Gadariae</taxon>
        <taxon>Gadiformes</taxon>
        <taxon>Gadoidei</taxon>
        <taxon>Gadidae</taxon>
        <taxon>Gadus</taxon>
    </lineage>
</organism>
<feature type="signal peptide" evidence="1">
    <location>
        <begin position="1"/>
        <end position="19"/>
    </location>
</feature>
<sequence length="64" mass="7224">MLNVGLLGSISLCVCLCVSEPTACSLMNGRWKLEHHRLWRNPHHYLIPQSRHSGDVSVTHSCDQ</sequence>
<evidence type="ECO:0000256" key="1">
    <source>
        <dbReference type="SAM" id="SignalP"/>
    </source>
</evidence>
<feature type="chain" id="PRO_5034280658" description="Secreted protein" evidence="1">
    <location>
        <begin position="20"/>
        <end position="64"/>
    </location>
</feature>
<keyword evidence="1" id="KW-0732">Signal</keyword>
<evidence type="ECO:0000313" key="2">
    <source>
        <dbReference type="Ensembl" id="ENSGMOP00000049686.1"/>
    </source>
</evidence>
<protein>
    <recommendedName>
        <fullName evidence="4">Secreted protein</fullName>
    </recommendedName>
</protein>
<dbReference type="Ensembl" id="ENSGMOT00000057029.1">
    <property type="protein sequence ID" value="ENSGMOP00000049686.1"/>
    <property type="gene ID" value="ENSGMOG00000025657.1"/>
</dbReference>
<dbReference type="Proteomes" id="UP000694546">
    <property type="component" value="Chromosome 3"/>
</dbReference>